<evidence type="ECO:0000256" key="9">
    <source>
        <dbReference type="ARBA" id="ARBA00023180"/>
    </source>
</evidence>
<dbReference type="InterPro" id="IPR003650">
    <property type="entry name" value="Orange_dom"/>
</dbReference>
<keyword evidence="3" id="KW-0812">Transmembrane</keyword>
<keyword evidence="7" id="KW-0472">Membrane</keyword>
<keyword evidence="14" id="KW-1185">Reference proteome</keyword>
<dbReference type="InterPro" id="IPR000337">
    <property type="entry name" value="GPCR_3"/>
</dbReference>
<gene>
    <name evidence="13" type="ORF">KOW79_004025</name>
</gene>
<evidence type="ECO:0000256" key="6">
    <source>
        <dbReference type="ARBA" id="ARBA00023040"/>
    </source>
</evidence>
<keyword evidence="9" id="KW-0325">Glycoprotein</keyword>
<evidence type="ECO:0000313" key="14">
    <source>
        <dbReference type="Proteomes" id="UP000824219"/>
    </source>
</evidence>
<keyword evidence="6" id="KW-0297">G-protein coupled receptor</keyword>
<feature type="domain" description="Orange" evidence="12">
    <location>
        <begin position="893"/>
        <end position="925"/>
    </location>
</feature>
<dbReference type="PRINTS" id="PR00248">
    <property type="entry name" value="GPCRMGR"/>
</dbReference>
<organism evidence="13 14">
    <name type="scientific">Hemibagrus wyckioides</name>
    <dbReference type="NCBI Taxonomy" id="337641"/>
    <lineage>
        <taxon>Eukaryota</taxon>
        <taxon>Metazoa</taxon>
        <taxon>Chordata</taxon>
        <taxon>Craniata</taxon>
        <taxon>Vertebrata</taxon>
        <taxon>Euteleostomi</taxon>
        <taxon>Actinopterygii</taxon>
        <taxon>Neopterygii</taxon>
        <taxon>Teleostei</taxon>
        <taxon>Ostariophysi</taxon>
        <taxon>Siluriformes</taxon>
        <taxon>Bagridae</taxon>
        <taxon>Hemibagrus</taxon>
    </lineage>
</organism>
<keyword evidence="4" id="KW-0732">Signal</keyword>
<dbReference type="Pfam" id="PF01094">
    <property type="entry name" value="ANF_receptor"/>
    <property type="match status" value="3"/>
</dbReference>
<evidence type="ECO:0000256" key="3">
    <source>
        <dbReference type="ARBA" id="ARBA00022692"/>
    </source>
</evidence>
<evidence type="ECO:0000256" key="10">
    <source>
        <dbReference type="ARBA" id="ARBA00023224"/>
    </source>
</evidence>
<evidence type="ECO:0000256" key="4">
    <source>
        <dbReference type="ARBA" id="ARBA00022729"/>
    </source>
</evidence>
<evidence type="ECO:0000256" key="8">
    <source>
        <dbReference type="ARBA" id="ARBA00023170"/>
    </source>
</evidence>
<dbReference type="PANTHER" id="PTHR24061:SF441">
    <property type="entry name" value="TASTE RECEPTOR TYPE 1 MEMBER 2B-RELATED"/>
    <property type="match status" value="1"/>
</dbReference>
<comment type="caution">
    <text evidence="13">The sequence shown here is derived from an EMBL/GenBank/DDBJ whole genome shotgun (WGS) entry which is preliminary data.</text>
</comment>
<dbReference type="Proteomes" id="UP000824219">
    <property type="component" value="Linkage Group LG05"/>
</dbReference>
<dbReference type="GO" id="GO:0046983">
    <property type="term" value="F:protein dimerization activity"/>
    <property type="evidence" value="ECO:0007669"/>
    <property type="project" value="InterPro"/>
</dbReference>
<dbReference type="PROSITE" id="PS51054">
    <property type="entry name" value="ORANGE"/>
    <property type="match status" value="1"/>
</dbReference>
<dbReference type="GO" id="GO:0005886">
    <property type="term" value="C:plasma membrane"/>
    <property type="evidence" value="ECO:0007669"/>
    <property type="project" value="UniProtKB-SubCell"/>
</dbReference>
<evidence type="ECO:0000256" key="2">
    <source>
        <dbReference type="ARBA" id="ARBA00022475"/>
    </source>
</evidence>
<keyword evidence="8" id="KW-0675">Receptor</keyword>
<keyword evidence="10" id="KW-0807">Transducer</keyword>
<dbReference type="InterPro" id="IPR000068">
    <property type="entry name" value="GPCR_3_Ca_sens_rcpt-rel"/>
</dbReference>
<dbReference type="FunFam" id="3.40.50.2300:FF:000016">
    <property type="entry name" value="Taste 1 receptor member 2"/>
    <property type="match status" value="2"/>
</dbReference>
<feature type="region of interest" description="Disordered" evidence="11">
    <location>
        <begin position="939"/>
        <end position="959"/>
    </location>
</feature>
<comment type="subcellular location">
    <subcellularLocation>
        <location evidence="1">Cell membrane</location>
        <topology evidence="1">Multi-pass membrane protein</topology>
    </subcellularLocation>
</comment>
<evidence type="ECO:0000256" key="1">
    <source>
        <dbReference type="ARBA" id="ARBA00004651"/>
    </source>
</evidence>
<keyword evidence="5" id="KW-1133">Transmembrane helix</keyword>
<evidence type="ECO:0000259" key="12">
    <source>
        <dbReference type="PROSITE" id="PS51054"/>
    </source>
</evidence>
<protein>
    <recommendedName>
        <fullName evidence="12">Orange domain-containing protein</fullName>
    </recommendedName>
</protein>
<dbReference type="Gene3D" id="4.10.280.10">
    <property type="entry name" value="Helix-loop-helix DNA-binding domain"/>
    <property type="match status" value="1"/>
</dbReference>
<dbReference type="PANTHER" id="PTHR24061">
    <property type="entry name" value="CALCIUM-SENSING RECEPTOR-RELATED"/>
    <property type="match status" value="1"/>
</dbReference>
<dbReference type="InterPro" id="IPR028082">
    <property type="entry name" value="Peripla_BP_I"/>
</dbReference>
<dbReference type="InterPro" id="IPR036638">
    <property type="entry name" value="HLH_DNA-bd_sf"/>
</dbReference>
<sequence length="1011" mass="114512">MFEVMRFAVEQINNSTTILPNITLGYEIFDYCLKTRSFPSILDFISDNGRISVSAKENKHNVIGLVGAYASSQSMSVAPLFMMDLIPMISYASSSFDLSNKWVYPSFLRTVPTNQDLIMVIIKLIQHFGWNWVAFISSDDAYSRNGLELFRSNIKDTSICLAFFYELKSKSNYSDILNKIDSLSINVIIVFTQELPAREFVKTAVRINIRDKVWIAGDTWSMDEALISYPGIEQIGTIFGVTATTLSLPGFDEFVYQTRLSGDDENCVNCMDGEKCNQDCENCTSLKAEDIINQNPTYSFSIQAAVYAYAYALHQALNCSMTRHPFTMSGYQMFEVMRFAVEQINNSTTILPGITLGYEIFDFCLYNQNFPSILDFISDNGRINVSSKESKHNVIGLVGTYGSTEALAIAPLFMMDLIPMISYASSSYDLSNKYHFEESSYQMFEMMRFTVEEINNSSTLLPKVSLGYEIFDHCSDLQNFPSVFSFISENGSIPVQRYFNKYKPKIVAVVGPYESTSTMTVAPFFTLDLIPMVNYGSTSYLLSNKKLYPSFLRTVPNNKHLIDIIIHIIKWFGWNWVAFIGGQDDYSQDGLIFFSQFAKTNNICLAHQDLLGQNSNYISTLNLIEKRKVNVIVVFSSQEVATNLIRAAIKQNIRNKVWIAGEVWSMSKQLPNEPGIQNIGHIFGITEKQVSFPGFEQFIYTGQSKSNVKYLKNGQTNCPQPEEKMCNQDCYNCSLLSPDEILNENPTFSFPIYAAIYTIANALHNVLQCDANRCNKNIPVYPFMLLKEIKKLDFYLNGRKIKYDQNGDSHVFYDVVFWRLEASPPVFERIGTYSSYPEITFSINSSLIGWDNDSSIRKRKFEKADILELTVKHLKHLQNNQKVSAVNSAITEYQAGFRTCIAGVHQYLLMSNANPALRSNALAHLSNALLCLSARLPDSSTADSDGSLKARAPTSPRTNDMCLLNDVKASQSVKQKRTEISNKDKTPHKHIGVNRSCSATTNLQHNYWRPW</sequence>
<dbReference type="OrthoDB" id="5984008at2759"/>
<reference evidence="13 14" key="1">
    <citation type="submission" date="2021-06" db="EMBL/GenBank/DDBJ databases">
        <title>Chromosome-level genome assembly of the red-tail catfish (Hemibagrus wyckioides).</title>
        <authorList>
            <person name="Shao F."/>
        </authorList>
    </citation>
    <scope>NUCLEOTIDE SEQUENCE [LARGE SCALE GENOMIC DNA]</scope>
    <source>
        <strain evidence="13">EC202008001</strain>
        <tissue evidence="13">Blood</tissue>
    </source>
</reference>
<name>A0A9D3P162_9TELE</name>
<dbReference type="GO" id="GO:0003677">
    <property type="term" value="F:DNA binding"/>
    <property type="evidence" value="ECO:0007669"/>
    <property type="project" value="InterPro"/>
</dbReference>
<dbReference type="EMBL" id="JAHKSW010000005">
    <property type="protein sequence ID" value="KAG7332191.1"/>
    <property type="molecule type" value="Genomic_DNA"/>
</dbReference>
<evidence type="ECO:0000313" key="13">
    <source>
        <dbReference type="EMBL" id="KAG7332191.1"/>
    </source>
</evidence>
<dbReference type="SUPFAM" id="SSF53822">
    <property type="entry name" value="Periplasmic binding protein-like I"/>
    <property type="match status" value="3"/>
</dbReference>
<dbReference type="InterPro" id="IPR001828">
    <property type="entry name" value="ANF_lig-bd_rcpt"/>
</dbReference>
<evidence type="ECO:0000256" key="7">
    <source>
        <dbReference type="ARBA" id="ARBA00023136"/>
    </source>
</evidence>
<evidence type="ECO:0000256" key="5">
    <source>
        <dbReference type="ARBA" id="ARBA00022989"/>
    </source>
</evidence>
<dbReference type="GO" id="GO:0006355">
    <property type="term" value="P:regulation of DNA-templated transcription"/>
    <property type="evidence" value="ECO:0007669"/>
    <property type="project" value="InterPro"/>
</dbReference>
<dbReference type="Gene3D" id="3.40.50.2300">
    <property type="match status" value="5"/>
</dbReference>
<dbReference type="AlphaFoldDB" id="A0A9D3P162"/>
<evidence type="ECO:0000256" key="11">
    <source>
        <dbReference type="SAM" id="MobiDB-lite"/>
    </source>
</evidence>
<dbReference type="GO" id="GO:0004930">
    <property type="term" value="F:G protein-coupled receptor activity"/>
    <property type="evidence" value="ECO:0007669"/>
    <property type="project" value="UniProtKB-KW"/>
</dbReference>
<proteinExistence type="predicted"/>
<keyword evidence="2" id="KW-1003">Cell membrane</keyword>
<accession>A0A9D3P162</accession>